<evidence type="ECO:0000313" key="2">
    <source>
        <dbReference type="Proteomes" id="UP000653156"/>
    </source>
</evidence>
<evidence type="ECO:0000313" key="1">
    <source>
        <dbReference type="EMBL" id="QRQ82318.1"/>
    </source>
</evidence>
<organism evidence="1 2">
    <name type="scientific">Paralysiella testudinis</name>
    <dbReference type="NCBI Taxonomy" id="2809020"/>
    <lineage>
        <taxon>Bacteria</taxon>
        <taxon>Pseudomonadati</taxon>
        <taxon>Pseudomonadota</taxon>
        <taxon>Betaproteobacteria</taxon>
        <taxon>Neisseriales</taxon>
        <taxon>Neisseriaceae</taxon>
        <taxon>Paralysiella</taxon>
    </lineage>
</organism>
<protein>
    <submittedName>
        <fullName evidence="1">Uncharacterized protein</fullName>
    </submittedName>
</protein>
<sequence>MLPETIEAVIAELDSVKRFYRLGSFNLIVRRTCARQVPSLKQRFSFTEYGIGYFKIKV</sequence>
<dbReference type="RefSeq" id="WP_230339600.1">
    <property type="nucleotide sequence ID" value="NZ_CP069798.1"/>
</dbReference>
<dbReference type="AlphaFoldDB" id="A0A892ZIQ6"/>
<name>A0A892ZIQ6_9NEIS</name>
<proteinExistence type="predicted"/>
<reference evidence="1" key="1">
    <citation type="submission" date="2021-02" db="EMBL/GenBank/DDBJ databases">
        <title>Neisseriaceae sp. 26B isolated from the cloaca of a Common Toad-headed Turtle (Mesoclemmys nasuta).</title>
        <authorList>
            <person name="Spergser J."/>
            <person name="Busse H.-J."/>
        </authorList>
    </citation>
    <scope>NUCLEOTIDE SEQUENCE</scope>
    <source>
        <strain evidence="1">26B</strain>
    </source>
</reference>
<accession>A0A892ZIQ6</accession>
<gene>
    <name evidence="1" type="ORF">JQU52_02580</name>
</gene>
<keyword evidence="2" id="KW-1185">Reference proteome</keyword>
<dbReference type="EMBL" id="CP069798">
    <property type="protein sequence ID" value="QRQ82318.1"/>
    <property type="molecule type" value="Genomic_DNA"/>
</dbReference>
<dbReference type="Proteomes" id="UP000653156">
    <property type="component" value="Chromosome"/>
</dbReference>
<dbReference type="KEGG" id="ptes:JQU52_02580"/>